<dbReference type="InterPro" id="IPR008753">
    <property type="entry name" value="Peptidase_M13_N"/>
</dbReference>
<dbReference type="SUPFAM" id="SSF55486">
    <property type="entry name" value="Metalloproteases ('zincins'), catalytic domain"/>
    <property type="match status" value="1"/>
</dbReference>
<reference evidence="3 4" key="1">
    <citation type="journal article" date="2018" name="Gigascience">
        <title>Genomes of trombidid mites reveal novel predicted allergens and laterally-transferred genes associated with secondary metabolism.</title>
        <authorList>
            <person name="Dong X."/>
            <person name="Chaisiri K."/>
            <person name="Xia D."/>
            <person name="Armstrong S.D."/>
            <person name="Fang Y."/>
            <person name="Donnelly M.J."/>
            <person name="Kadowaki T."/>
            <person name="McGarry J.W."/>
            <person name="Darby A.C."/>
            <person name="Makepeace B.L."/>
        </authorList>
    </citation>
    <scope>NUCLEOTIDE SEQUENCE [LARGE SCALE GENOMIC DNA]</scope>
    <source>
        <strain evidence="3">UoL-WK</strain>
    </source>
</reference>
<dbReference type="GO" id="GO:0004222">
    <property type="term" value="F:metalloendopeptidase activity"/>
    <property type="evidence" value="ECO:0007669"/>
    <property type="project" value="InterPro"/>
</dbReference>
<sequence length="70" mass="8054">LYVMFTLKINKAKTLYSNLNLSADPCEDFYEFSCGGWIANIPRTPDEHLWSTTIMIGNKLKEKLINLLES</sequence>
<dbReference type="Gene3D" id="3.40.390.10">
    <property type="entry name" value="Collagenase (Catalytic Domain)"/>
    <property type="match status" value="1"/>
</dbReference>
<dbReference type="AlphaFoldDB" id="A0A443QA43"/>
<feature type="non-terminal residue" evidence="3">
    <location>
        <position position="1"/>
    </location>
</feature>
<dbReference type="Proteomes" id="UP000285301">
    <property type="component" value="Unassembled WGS sequence"/>
</dbReference>
<dbReference type="InterPro" id="IPR000718">
    <property type="entry name" value="Peptidase_M13"/>
</dbReference>
<evidence type="ECO:0000313" key="4">
    <source>
        <dbReference type="Proteomes" id="UP000285301"/>
    </source>
</evidence>
<dbReference type="PROSITE" id="PS51885">
    <property type="entry name" value="NEPRILYSIN"/>
    <property type="match status" value="1"/>
</dbReference>
<feature type="domain" description="Peptidase M13 N-terminal" evidence="2">
    <location>
        <begin position="25"/>
        <end position="69"/>
    </location>
</feature>
<dbReference type="Gene3D" id="1.10.1380.10">
    <property type="entry name" value="Neutral endopeptidase , domain2"/>
    <property type="match status" value="1"/>
</dbReference>
<comment type="similarity">
    <text evidence="1">Belongs to the peptidase M13 family.</text>
</comment>
<evidence type="ECO:0000313" key="3">
    <source>
        <dbReference type="EMBL" id="RWR99900.1"/>
    </source>
</evidence>
<evidence type="ECO:0000259" key="2">
    <source>
        <dbReference type="Pfam" id="PF05649"/>
    </source>
</evidence>
<dbReference type="InterPro" id="IPR042089">
    <property type="entry name" value="Peptidase_M13_dom_2"/>
</dbReference>
<proteinExistence type="inferred from homology"/>
<keyword evidence="4" id="KW-1185">Reference proteome</keyword>
<dbReference type="InterPro" id="IPR024079">
    <property type="entry name" value="MetalloPept_cat_dom_sf"/>
</dbReference>
<comment type="caution">
    <text evidence="3">The sequence shown here is derived from an EMBL/GenBank/DDBJ whole genome shotgun (WGS) entry which is preliminary data.</text>
</comment>
<protein>
    <submittedName>
        <fullName evidence="3">Endothelin-converting enzyme 1-like isoform X1</fullName>
    </submittedName>
</protein>
<dbReference type="Pfam" id="PF05649">
    <property type="entry name" value="Peptidase_M13_N"/>
    <property type="match status" value="1"/>
</dbReference>
<dbReference type="OrthoDB" id="6434987at2759"/>
<dbReference type="GO" id="GO:0006508">
    <property type="term" value="P:proteolysis"/>
    <property type="evidence" value="ECO:0007669"/>
    <property type="project" value="InterPro"/>
</dbReference>
<dbReference type="EMBL" id="NCKU01013142">
    <property type="protein sequence ID" value="RWR99900.1"/>
    <property type="molecule type" value="Genomic_DNA"/>
</dbReference>
<accession>A0A443QA43</accession>
<name>A0A443QA43_9ACAR</name>
<evidence type="ECO:0000256" key="1">
    <source>
        <dbReference type="ARBA" id="ARBA00007357"/>
    </source>
</evidence>
<gene>
    <name evidence="3" type="ORF">B4U79_18732</name>
</gene>
<organism evidence="3 4">
    <name type="scientific">Dinothrombium tinctorium</name>
    <dbReference type="NCBI Taxonomy" id="1965070"/>
    <lineage>
        <taxon>Eukaryota</taxon>
        <taxon>Metazoa</taxon>
        <taxon>Ecdysozoa</taxon>
        <taxon>Arthropoda</taxon>
        <taxon>Chelicerata</taxon>
        <taxon>Arachnida</taxon>
        <taxon>Acari</taxon>
        <taxon>Acariformes</taxon>
        <taxon>Trombidiformes</taxon>
        <taxon>Prostigmata</taxon>
        <taxon>Anystina</taxon>
        <taxon>Parasitengona</taxon>
        <taxon>Trombidioidea</taxon>
        <taxon>Trombidiidae</taxon>
        <taxon>Dinothrombium</taxon>
    </lineage>
</organism>